<dbReference type="Proteomes" id="UP000027222">
    <property type="component" value="Unassembled WGS sequence"/>
</dbReference>
<feature type="transmembrane region" description="Helical" evidence="1">
    <location>
        <begin position="138"/>
        <end position="157"/>
    </location>
</feature>
<organism evidence="2 3">
    <name type="scientific">Galerina marginata (strain CBS 339.88)</name>
    <dbReference type="NCBI Taxonomy" id="685588"/>
    <lineage>
        <taxon>Eukaryota</taxon>
        <taxon>Fungi</taxon>
        <taxon>Dikarya</taxon>
        <taxon>Basidiomycota</taxon>
        <taxon>Agaricomycotina</taxon>
        <taxon>Agaricomycetes</taxon>
        <taxon>Agaricomycetidae</taxon>
        <taxon>Agaricales</taxon>
        <taxon>Agaricineae</taxon>
        <taxon>Strophariaceae</taxon>
        <taxon>Galerina</taxon>
    </lineage>
</organism>
<name>A0A067SUV1_GALM3</name>
<keyword evidence="3" id="KW-1185">Reference proteome</keyword>
<dbReference type="AlphaFoldDB" id="A0A067SUV1"/>
<dbReference type="EMBL" id="KL142396">
    <property type="protein sequence ID" value="KDR70538.1"/>
    <property type="molecule type" value="Genomic_DNA"/>
</dbReference>
<feature type="transmembrane region" description="Helical" evidence="1">
    <location>
        <begin position="61"/>
        <end position="81"/>
    </location>
</feature>
<dbReference type="OrthoDB" id="3268450at2759"/>
<gene>
    <name evidence="2" type="ORF">GALMADRAFT_877822</name>
</gene>
<evidence type="ECO:0000313" key="3">
    <source>
        <dbReference type="Proteomes" id="UP000027222"/>
    </source>
</evidence>
<accession>A0A067SUV1</accession>
<evidence type="ECO:0000256" key="1">
    <source>
        <dbReference type="SAM" id="Phobius"/>
    </source>
</evidence>
<dbReference type="HOGENOM" id="CLU_1161213_0_0_1"/>
<keyword evidence="1" id="KW-0812">Transmembrane</keyword>
<reference evidence="3" key="1">
    <citation type="journal article" date="2014" name="Proc. Natl. Acad. Sci. U.S.A.">
        <title>Extensive sampling of basidiomycete genomes demonstrates inadequacy of the white-rot/brown-rot paradigm for wood decay fungi.</title>
        <authorList>
            <person name="Riley R."/>
            <person name="Salamov A.A."/>
            <person name="Brown D.W."/>
            <person name="Nagy L.G."/>
            <person name="Floudas D."/>
            <person name="Held B.W."/>
            <person name="Levasseur A."/>
            <person name="Lombard V."/>
            <person name="Morin E."/>
            <person name="Otillar R."/>
            <person name="Lindquist E.A."/>
            <person name="Sun H."/>
            <person name="LaButti K.M."/>
            <person name="Schmutz J."/>
            <person name="Jabbour D."/>
            <person name="Luo H."/>
            <person name="Baker S.E."/>
            <person name="Pisabarro A.G."/>
            <person name="Walton J.D."/>
            <person name="Blanchette R.A."/>
            <person name="Henrissat B."/>
            <person name="Martin F."/>
            <person name="Cullen D."/>
            <person name="Hibbett D.S."/>
            <person name="Grigoriev I.V."/>
        </authorList>
    </citation>
    <scope>NUCLEOTIDE SEQUENCE [LARGE SCALE GENOMIC DNA]</scope>
    <source>
        <strain evidence="3">CBS 339.88</strain>
    </source>
</reference>
<keyword evidence="1" id="KW-0472">Membrane</keyword>
<feature type="transmembrane region" description="Helical" evidence="1">
    <location>
        <begin position="164"/>
        <end position="187"/>
    </location>
</feature>
<protein>
    <submittedName>
        <fullName evidence="2">Uncharacterized protein</fullName>
    </submittedName>
</protein>
<proteinExistence type="predicted"/>
<keyword evidence="1" id="KW-1133">Transmembrane helix</keyword>
<evidence type="ECO:0000313" key="2">
    <source>
        <dbReference type="EMBL" id="KDR70538.1"/>
    </source>
</evidence>
<sequence>MAYAPNGTNELSVPSPWQYLGRGPDTPSWHPKITPYRLIVLSTTVILGSAKALLTERGSIIVPITLEWLTGTVLFLLVSAYDSRETIPPSLSWLFDNDCMELVWSLREFLSGRSRPRYFSDEKPAIVDGYTDQPPITAYRILVCSAVISFGVSKAVLSYSDLSAAVAWTDWALAVPVTTLLYILGLYEYNSSNMWSDFFIVDRSQGFHSARG</sequence>